<dbReference type="SMART" id="SM00089">
    <property type="entry name" value="PKD"/>
    <property type="match status" value="10"/>
</dbReference>
<reference evidence="21" key="3">
    <citation type="submission" date="2015-06" db="UniProtKB">
        <authorList>
            <consortium name="EnsemblMetazoa"/>
        </authorList>
    </citation>
    <scope>IDENTIFICATION</scope>
</reference>
<dbReference type="SUPFAM" id="SSF49299">
    <property type="entry name" value="PKD domain"/>
    <property type="match status" value="6"/>
</dbReference>
<evidence type="ECO:0000256" key="10">
    <source>
        <dbReference type="ARBA" id="ARBA00023069"/>
    </source>
</evidence>
<dbReference type="InterPro" id="IPR003591">
    <property type="entry name" value="Leu-rich_rpt_typical-subtyp"/>
</dbReference>
<keyword evidence="8" id="KW-0677">Repeat</keyword>
<evidence type="ECO:0000256" key="4">
    <source>
        <dbReference type="ARBA" id="ARBA00022475"/>
    </source>
</evidence>
<evidence type="ECO:0000256" key="7">
    <source>
        <dbReference type="ARBA" id="ARBA00022729"/>
    </source>
</evidence>
<proteinExistence type="inferred from homology"/>
<dbReference type="InterPro" id="IPR000434">
    <property type="entry name" value="PC1"/>
</dbReference>
<dbReference type="InterPro" id="IPR036392">
    <property type="entry name" value="PLAT/LH2_dom_sf"/>
</dbReference>
<feature type="transmembrane region" description="Helical" evidence="15">
    <location>
        <begin position="4078"/>
        <end position="4102"/>
    </location>
</feature>
<organism evidence="20">
    <name type="scientific">Capitella teleta</name>
    <name type="common">Polychaete worm</name>
    <dbReference type="NCBI Taxonomy" id="283909"/>
    <lineage>
        <taxon>Eukaryota</taxon>
        <taxon>Metazoa</taxon>
        <taxon>Spiralia</taxon>
        <taxon>Lophotrochozoa</taxon>
        <taxon>Annelida</taxon>
        <taxon>Polychaeta</taxon>
        <taxon>Sedentaria</taxon>
        <taxon>Scolecida</taxon>
        <taxon>Capitellidae</taxon>
        <taxon>Capitella</taxon>
    </lineage>
</organism>
<feature type="transmembrane region" description="Helical" evidence="15">
    <location>
        <begin position="3165"/>
        <end position="3188"/>
    </location>
</feature>
<evidence type="ECO:0000313" key="20">
    <source>
        <dbReference type="EMBL" id="ELU17058.1"/>
    </source>
</evidence>
<dbReference type="Proteomes" id="UP000014760">
    <property type="component" value="Unassembled WGS sequence"/>
</dbReference>
<feature type="domain" description="PLAT" evidence="19">
    <location>
        <begin position="3208"/>
        <end position="3323"/>
    </location>
</feature>
<comment type="subcellular location">
    <subcellularLocation>
        <location evidence="2">Cell membrane</location>
        <topology evidence="2">Multi-pass membrane protein</topology>
    </subcellularLocation>
    <subcellularLocation>
        <location evidence="1">Cell projection</location>
        <location evidence="1">Cilium</location>
    </subcellularLocation>
</comment>
<dbReference type="SUPFAM" id="SSF56436">
    <property type="entry name" value="C-type lectin-like"/>
    <property type="match status" value="2"/>
</dbReference>
<dbReference type="InterPro" id="IPR046791">
    <property type="entry name" value="Polycystin_dom"/>
</dbReference>
<evidence type="ECO:0000259" key="19">
    <source>
        <dbReference type="PROSITE" id="PS50095"/>
    </source>
</evidence>
<evidence type="ECO:0000256" key="2">
    <source>
        <dbReference type="ARBA" id="ARBA00004651"/>
    </source>
</evidence>
<name>R7VDY9_CAPTE</name>
<dbReference type="OMA" id="PWRQSYL"/>
<dbReference type="Pfam" id="PF01825">
    <property type="entry name" value="GPS"/>
    <property type="match status" value="1"/>
</dbReference>
<feature type="domain" description="PKD" evidence="18">
    <location>
        <begin position="2085"/>
        <end position="2139"/>
    </location>
</feature>
<dbReference type="OrthoDB" id="6022660at2759"/>
<dbReference type="EMBL" id="AMQN01017106">
    <property type="status" value="NOT_ANNOTATED_CDS"/>
    <property type="molecule type" value="Genomic_DNA"/>
</dbReference>
<dbReference type="PANTHER" id="PTHR46730:SF1">
    <property type="entry name" value="PLAT DOMAIN-CONTAINING PROTEIN"/>
    <property type="match status" value="1"/>
</dbReference>
<sequence length="4479" mass="499710">MSPSPGIRWILGIILLNRVCAEDILDPCSPCPESCNCDVDLQQLCIVNCTSARISDFPALNSLPSNELIIELDLKSNQIPDIPTETFINFTKIEKLNFYGNEIENLTDDVFENLDTLKTLFVLVIVLSKNPLRTVNPQIFANTPSLIALSLVLCELTNLDSNTFSDLKKLRRLSLYGNNFTSLNESLLSGLTLRKLSVSNNPWHCNCDLAWLTNVVREVLPFDDEEIATCLSPDHLASRPLQNLSALRIGCDPPQFVSCDWSSQDAVQVEYSTVHVTQNGIHHCEETCFREGRAYAYFVDVTSVCYCGNAAVSVDDQCPCGGDPIDAPPDESSICGRFFLKDVIKISTNLVIHNLQTKSTSEDIILNVTSSISLDTILWTLTDGLSHVTSSQRSVTFTPTLPGFLDVSIQVTSGRGADSVKTRIRTQCPPSQEDVNKIINAEFGITPEIRIMLNAGTDVWTSWNRENPDGSIVHGARCDIGWTQFEDKCLKLNKNSPKTYEVSAEECEELNSSLLELRDAFELESIVKSVIRENENLFIGAHKFNDTHYRWWREGVGQPYFTSDDVIDPGVGKCVLLTPTGLVGVDCAKELGYICQRDPDPCSYGGAPGGGYLCYNFQSEQSTWHAAQGNCAVLFPGGVLATYHADWGAYLNTSSNETYWVSTPSDLSTVDCYAIYSNQTLHPANCHTLKPYLCQYPQSGAQLLSLSTSMAGTNILPQLETGCSSILPTHLNSSSETILHLLPGLWVSENGALNFWQFIAPEMKAQSELFLQIYRPFCTENNNILAPGCVSSLAMCASSEFDCDGDNVSCGEYEFFCPLSRSCTPLSVPCSCATHSQSQICLKNEIDNLIQPSYQLIHSTHVTVTPSTQKRMYRVETSGLPVQKYDVIGFQYRSSAENPVLYERPTKSTWINKEFVKVISDWLKFEDVVNCTSAPLESVYSIRMIYTKTVELTPPNNLLASLQEGHYYYTLKAENTVSSVSTRFAVHIIEKLSELTVLHPIVQPDGNISAIIGEALDFLFMVTNGNETILTTSSSNATSIFTLECPRDFSICTERIAPNSWFAHLRITILDQDPLTFSALGPVNKLQITLKVNSPDATEIYGLKIQAPAVDWPTVSTDYIFYASVQSGTHILYKWTYLDASLEVSGSGNSFRTKFKEPGVHRIAVTASNRLSTIRTEMLFRVYAKATVENLKVVASDYSIVGAEFCFTVDFDINDCTAITVTADFGDETENDSIIYSHSTQEKAVIAFKHYYPNERDHEIVVTLRDNTDQSVLTELTKHVTVREPLESVKIIAENELIETGSEANFFATEWGEIEPVYFKWNIGENQYFGQNVTHVFLQAGEMTVYLAATNNASTAQIMTTVQIVTPIKGLMLNGPSTVDLGDPVTLKVAVMNGSNIQYCVYFNDQSEPVISTLTSFEYLYQVAGVYNITVEATNQVSAETSWMAVDVKSDVRLRLLGIEFPVCVTANVETKFTAQVSNLDDLRLAYTWIVDGVEIDKEGSEIEYKFTTSILHNISVVVTGGDLTAIKSVDVCVQETIRNLAISMNQTIALSGEYIEFPMKATIEQGSDVNFNWEVQNVRLMSSNHHVSANLTSFGEYLIQVTAYNRVSSVSILDTVTVYEPIYSISIASDSPFFPFVPTQTPIRISSNLTSGSDLTYNWTIDGLETAVSPSFQHIFDQPGIFNLTVIAGNAVLVVANTIEIVAERPVGQLIVTSNVSVVEVGDSVHFDAVVTTGTHLAFVWETCDDCMMLASNSSSLDRTFNETGSHSVKVISSNDISTVVNQTEVQVIPTEEGMAIKIDPLYQDSYVPTGENVSMTAVLGKDANFQFTKWLIIQNNDQIFEHIGYSLEFSFAEPIPYVIHLIGLIPDVGLFADVKHVEAIEPIANVSIRPFVTSANFMDQVTFFASWIGGGSSANLRWSFGSSELNVLPGEHVEMNVTFDKMQDHVLQLHISNLVSSLSTSRTIKVLLQPSICEILFSSVRTPFLPRNESISLTADCQMQELHWRFIWQIEGFSYQGRTVDHSFDDLGTAFVVLAILDAKDSEVFKREVNVEVQDHILGLKVSSLGGFCILDVACEFVVEVDTGSDVVYGWDFGDGTNSTTTTQHIHHIFSNFTETEVLVVAWNQLGSMEASLTVDIVEGIEGLFIQNCCPDVLESSVLISFKAGIVSGTQVSFNWTIQDRPTRASKVPTILHTFEQPGRYQISVTACNQAGCMTIDQHVDVEEKIFRAFLNSNTSFTNIYIDQIIMFYGTVSRGSDVQYEFIVEGSEATIEPGFNILNITQDSITIIFTMDDAYSISMLASNHISQMSSLRTATVKKLMCKPPAIRIVGSLDRIAAKSREITLETVVDACALYLVKHQWTIYPAYPCYNVDYDDTIEPIELPNSMLRPIISGGDEITLMKGETILLDATLSSDPDLPKGVDQGLSYLWNCITVLIVSGVEVPLASIDCISCRENNLFSISNSSIIKLLGTCSNCGLLTTFQWKVVKCNGEVLELDSNTTTTGGNQANLVLKQNVLDNNCTHMFELTATSLLFAASGTAKIVMNPVLPPSGGSCVYRGPSNVVALKDELVVICWFWRANTLGSDPLQYHIYAVDSDSADETGEPRRYPIYRGIQRAVKFYLSPFNYEKGEVDLYVQIIDSRGVDTIALERHLVVESIQPENNETRLSVIMNEVYVNLPLIEQQGNPWAIQQYIIILLLQINGETENVSEIENGNSNDDRLERELMRREILAVMNRSISLTAVHDVQLMAFSLCLITTHADEFPREAASYRVVIDLLDDIINLLEPMVSQGWKGDEFYPKYLLSAVGNVIEMVTLDADTRTSKEVDKLTEYSNENIEDVMLMIDRLLYLLLKTQVANELPFIFEGQHLHSLGVRTTPKNIQEYYTSDHVEIKFPDRLLLHSEEVFQFVSSFGANPFVWGFDQGLDITSRTVSISFSYTNGSKIPIQNLPEDREIMINLDKRIPSELLLGYLTSDSSVTNSVGEMHAFVVTPQSTFSASFRTEKLYSGGLGIILSFVPKVIVERKRPRNGIILEIYVGRGYIPDSNNFDQMTIIDARWTGLEDNRLHTNNTLMAITNEWSTDDEYFITVVNQDDKFSVNVTLMSSVGRCTYYDKNSAAWKGDGCRTEEIDQGWMQCKSNHLTMFGASNVPVVTSLSFPKNEGGSFLVQITVCLVVILSLVLMILVKYLDVLDQRQMSMIPLCGPNGIYKFEVTVVTGQRPGAGTTAKVGLRLCSRNLKCFSRNLYRPGSFQRSSVDVFLVATDEDLDEVDVLRVWHDNTGLNPSWYLNYIIVKNTQNGQKAFFPANCWLSLTDRHQRLQKGIQRADKKQLSSFALQFSNEVSRCFQEHHAWFSIFSCPPYSRMTRVPRLLLCTTMCLSIMSIASIWHSTHSHASHHASLDSAILGVLLPIFIYPLGILVYVLCSYSKVKPRVSDMPRPSSAETIEMDNLVDLGSRGTSASTSNGCMETFHLHDFDRESTSDSLPTKSGPLHRSRPVKLLPLAENDLLVATKEAKEGKESQTSTESQKDNESITTESPKAPPRTKRRILRRRDTIDEILGVDSWSLSSNTSTTEKTDVKGKRKDLPVEFQGPREEATLDDELLAAQVLAELDDVQDIKMTRKISRPIKTLSSEETQTKPEYGALAAPYEPTQRNRSWSTTSDFHVPTTTIPYTAPSHTVAPGCLLPHWTVYVAYVVCILPAFCSLIVVLVLASRMQEPLLWLLSVSMSVLVSMLLLEPAKIIIIAGINSLHGNALDLDVHRFIHPHLDCNPSYRDDGQDLQVRQLRGYPLQQAKEESRKYVQLKSLIQHFVVNLILLWLLLSVNYSAYFYDGHSLNANLKEEVKSSQCNVGLPLRDTLNYTSFWDWVEGTASCVVHLESSDPLTTHSYTLGEARLVQLRSLPVPCPTNRVIVDRECFSQEGPWDKKTLEFQIGSKVTTFEYKSSAELNSIPYHGHLAEYSAGGYVKLLGKSFVESRKRVVELRQMNWIDRSTRLVFLEYTKYNVNKDAFAAVRWAFEFTPSGGVIPGEYIESQRFLTQGHGMSIFVIICQVLLVPISISLAASLVLDMCRQRIKFFCSFWHWIRLVLTALTWASAVLFMLLIVRDNALYTDAVQSINQAEHISLLPLISAREVWRMVNAMALFLMMLILARQLRFLRPLSVFGRTLGHAAPALCGCAFMFTFVHIAFSSLANQWFGGIVGGFRGFRISLVYLVVLLRAHAPFLKTEMLEQSLPFTSVFLLSWLSVVLVVATGLVIAVFSNAYKFVKKDMFFNSTLQPQDYEVVEFMIRRLKTWMGITKPKKVAKTVKFGGTTFEDLEERSRSSSLATSSSCSSDLDFGVDTDLMYERAHTSWQTVLSKIDSVMEIDRDESELEMKIMKSVNREKDSSFATLQRITQSHPSFPPRTRSLSASGMGVKPSNITGIRKSSLTSTHQKRPDSDQGKRPIHRGSTESVLHDEKKAVEEEDALPTESVVMNAWPPS</sequence>
<keyword evidence="7 16" id="KW-0732">Signal</keyword>
<feature type="region of interest" description="Disordered" evidence="14">
    <location>
        <begin position="3476"/>
        <end position="3495"/>
    </location>
</feature>
<dbReference type="Pfam" id="PF02010">
    <property type="entry name" value="REJ"/>
    <property type="match status" value="1"/>
</dbReference>
<feature type="chain" id="PRO_5008788981" description="Polycystin-1" evidence="16">
    <location>
        <begin position="22"/>
        <end position="4479"/>
    </location>
</feature>
<evidence type="ECO:0000313" key="21">
    <source>
        <dbReference type="EnsemblMetazoa" id="CapteP227766"/>
    </source>
</evidence>
<protein>
    <recommendedName>
        <fullName evidence="23">Polycystin-1</fullName>
    </recommendedName>
</protein>
<dbReference type="SUPFAM" id="SSF52058">
    <property type="entry name" value="L domain-like"/>
    <property type="match status" value="1"/>
</dbReference>
<dbReference type="GO" id="GO:0005261">
    <property type="term" value="F:monoatomic cation channel activity"/>
    <property type="evidence" value="ECO:0007669"/>
    <property type="project" value="TreeGrafter"/>
</dbReference>
<dbReference type="PROSITE" id="PS50041">
    <property type="entry name" value="C_TYPE_LECTIN_2"/>
    <property type="match status" value="1"/>
</dbReference>
<evidence type="ECO:0000256" key="16">
    <source>
        <dbReference type="SAM" id="SignalP"/>
    </source>
</evidence>
<evidence type="ECO:0000313" key="22">
    <source>
        <dbReference type="Proteomes" id="UP000014760"/>
    </source>
</evidence>
<feature type="transmembrane region" description="Helical" evidence="15">
    <location>
        <begin position="3369"/>
        <end position="3389"/>
    </location>
</feature>
<feature type="region of interest" description="Disordered" evidence="14">
    <location>
        <begin position="4396"/>
        <end position="4479"/>
    </location>
</feature>
<feature type="domain" description="PKD" evidence="18">
    <location>
        <begin position="1652"/>
        <end position="1711"/>
    </location>
</feature>
<evidence type="ECO:0008006" key="23">
    <source>
        <dbReference type="Google" id="ProtNLM"/>
    </source>
</evidence>
<dbReference type="Gene3D" id="3.10.100.10">
    <property type="entry name" value="Mannose-Binding Protein A, subunit A"/>
    <property type="match status" value="1"/>
</dbReference>
<evidence type="ECO:0000256" key="14">
    <source>
        <dbReference type="SAM" id="MobiDB-lite"/>
    </source>
</evidence>
<dbReference type="CDD" id="cd00037">
    <property type="entry name" value="CLECT"/>
    <property type="match status" value="1"/>
</dbReference>
<feature type="signal peptide" evidence="16">
    <location>
        <begin position="1"/>
        <end position="21"/>
    </location>
</feature>
<feature type="transmembrane region" description="Helical" evidence="15">
    <location>
        <begin position="4164"/>
        <end position="4186"/>
    </location>
</feature>
<evidence type="ECO:0000256" key="13">
    <source>
        <dbReference type="PROSITE-ProRule" id="PRU00152"/>
    </source>
</evidence>
<dbReference type="InterPro" id="IPR016186">
    <property type="entry name" value="C-type_lectin-like/link_sf"/>
</dbReference>
<evidence type="ECO:0000256" key="12">
    <source>
        <dbReference type="ARBA" id="ARBA00023273"/>
    </source>
</evidence>
<dbReference type="InterPro" id="IPR000483">
    <property type="entry name" value="Cys-rich_flank_reg_C"/>
</dbReference>
<feature type="compositionally biased region" description="Polar residues" evidence="14">
    <location>
        <begin position="4417"/>
        <end position="4430"/>
    </location>
</feature>
<keyword evidence="12" id="KW-0966">Cell projection</keyword>
<dbReference type="CDD" id="cd00146">
    <property type="entry name" value="PKD"/>
    <property type="match status" value="4"/>
</dbReference>
<keyword evidence="22" id="KW-1185">Reference proteome</keyword>
<dbReference type="GO" id="GO:0005929">
    <property type="term" value="C:cilium"/>
    <property type="evidence" value="ECO:0007669"/>
    <property type="project" value="UniProtKB-SubCell"/>
</dbReference>
<keyword evidence="10" id="KW-0969">Cilium</keyword>
<evidence type="ECO:0000259" key="17">
    <source>
        <dbReference type="PROSITE" id="PS50041"/>
    </source>
</evidence>
<evidence type="ECO:0000256" key="1">
    <source>
        <dbReference type="ARBA" id="ARBA00004138"/>
    </source>
</evidence>
<feature type="domain" description="PKD" evidence="18">
    <location>
        <begin position="2170"/>
        <end position="2225"/>
    </location>
</feature>
<dbReference type="InterPro" id="IPR035986">
    <property type="entry name" value="PKD_dom_sf"/>
</dbReference>
<dbReference type="InterPro" id="IPR013122">
    <property type="entry name" value="PKD1_2_channel"/>
</dbReference>
<accession>R7VDY9</accession>
<dbReference type="EMBL" id="KB292730">
    <property type="protein sequence ID" value="ELU17058.1"/>
    <property type="molecule type" value="Genomic_DNA"/>
</dbReference>
<evidence type="ECO:0000256" key="5">
    <source>
        <dbReference type="ARBA" id="ARBA00022614"/>
    </source>
</evidence>
<feature type="region of interest" description="Disordered" evidence="14">
    <location>
        <begin position="3512"/>
        <end position="3550"/>
    </location>
</feature>
<reference evidence="22" key="1">
    <citation type="submission" date="2012-12" db="EMBL/GenBank/DDBJ databases">
        <authorList>
            <person name="Hellsten U."/>
            <person name="Grimwood J."/>
            <person name="Chapman J.A."/>
            <person name="Shapiro H."/>
            <person name="Aerts A."/>
            <person name="Otillar R.P."/>
            <person name="Terry A.Y."/>
            <person name="Boore J.L."/>
            <person name="Simakov O."/>
            <person name="Marletaz F."/>
            <person name="Cho S.-J."/>
            <person name="Edsinger-Gonzales E."/>
            <person name="Havlak P."/>
            <person name="Kuo D.-H."/>
            <person name="Larsson T."/>
            <person name="Lv J."/>
            <person name="Arendt D."/>
            <person name="Savage R."/>
            <person name="Osoegawa K."/>
            <person name="de Jong P."/>
            <person name="Lindberg D.R."/>
            <person name="Seaver E.C."/>
            <person name="Weisblat D.A."/>
            <person name="Putnam N.H."/>
            <person name="Grigoriev I.V."/>
            <person name="Rokhsar D.S."/>
        </authorList>
    </citation>
    <scope>NUCLEOTIDE SEQUENCE</scope>
    <source>
        <strain evidence="22">I ESC-2004</strain>
    </source>
</reference>
<dbReference type="PROSITE" id="PS50095">
    <property type="entry name" value="PLAT"/>
    <property type="match status" value="1"/>
</dbReference>
<dbReference type="Gene3D" id="3.80.10.10">
    <property type="entry name" value="Ribonuclease Inhibitor"/>
    <property type="match status" value="2"/>
</dbReference>
<keyword evidence="4" id="KW-1003">Cell membrane</keyword>
<feature type="transmembrane region" description="Helical" evidence="15">
    <location>
        <begin position="3690"/>
        <end position="3711"/>
    </location>
</feature>
<dbReference type="InterPro" id="IPR000203">
    <property type="entry name" value="GPS"/>
</dbReference>
<evidence type="ECO:0000256" key="15">
    <source>
        <dbReference type="SAM" id="Phobius"/>
    </source>
</evidence>
<dbReference type="InterPro" id="IPR016187">
    <property type="entry name" value="CTDL_fold"/>
</dbReference>
<keyword evidence="6 15" id="KW-0812">Transmembrane</keyword>
<dbReference type="PANTHER" id="PTHR46730">
    <property type="entry name" value="POLYCYSTIN-1"/>
    <property type="match status" value="1"/>
</dbReference>
<dbReference type="SMART" id="SM00308">
    <property type="entry name" value="LH2"/>
    <property type="match status" value="1"/>
</dbReference>
<dbReference type="STRING" id="283909.R7VDY9"/>
<dbReference type="Gene3D" id="2.60.60.20">
    <property type="entry name" value="PLAT/LH2 domain"/>
    <property type="match status" value="1"/>
</dbReference>
<evidence type="ECO:0000256" key="11">
    <source>
        <dbReference type="ARBA" id="ARBA00023136"/>
    </source>
</evidence>
<dbReference type="Gene3D" id="2.60.40.10">
    <property type="entry name" value="Immunoglobulins"/>
    <property type="match status" value="4"/>
</dbReference>
<feature type="domain" description="PKD" evidence="18">
    <location>
        <begin position="1315"/>
        <end position="1371"/>
    </location>
</feature>
<dbReference type="InterPro" id="IPR013783">
    <property type="entry name" value="Ig-like_fold"/>
</dbReference>
<dbReference type="GO" id="GO:0006816">
    <property type="term" value="P:calcium ion transport"/>
    <property type="evidence" value="ECO:0007669"/>
    <property type="project" value="TreeGrafter"/>
</dbReference>
<dbReference type="EnsemblMetazoa" id="CapteT227766">
    <property type="protein sequence ID" value="CapteP227766"/>
    <property type="gene ID" value="CapteG227766"/>
</dbReference>
<keyword evidence="11 15" id="KW-0472">Membrane</keyword>
<dbReference type="SMART" id="SM00369">
    <property type="entry name" value="LRR_TYP"/>
    <property type="match status" value="3"/>
</dbReference>
<comment type="caution">
    <text evidence="13">Lacks conserved residue(s) required for the propagation of feature annotation.</text>
</comment>
<dbReference type="Pfam" id="PF08016">
    <property type="entry name" value="PKD_channel"/>
    <property type="match status" value="1"/>
</dbReference>
<feature type="transmembrane region" description="Helical" evidence="15">
    <location>
        <begin position="3805"/>
        <end position="3829"/>
    </location>
</feature>
<feature type="transmembrane region" description="Helical" evidence="15">
    <location>
        <begin position="3401"/>
        <end position="3423"/>
    </location>
</feature>
<dbReference type="InterPro" id="IPR032675">
    <property type="entry name" value="LRR_dom_sf"/>
</dbReference>
<keyword evidence="9 15" id="KW-1133">Transmembrane helix</keyword>
<evidence type="ECO:0000256" key="6">
    <source>
        <dbReference type="ARBA" id="ARBA00022692"/>
    </source>
</evidence>
<gene>
    <name evidence="20" type="ORF">CAPTEDRAFT_227766</name>
</gene>
<dbReference type="InterPro" id="IPR022409">
    <property type="entry name" value="PKD/Chitinase_dom"/>
</dbReference>
<reference evidence="20 22" key="2">
    <citation type="journal article" date="2013" name="Nature">
        <title>Insights into bilaterian evolution from three spiralian genomes.</title>
        <authorList>
            <person name="Simakov O."/>
            <person name="Marletaz F."/>
            <person name="Cho S.J."/>
            <person name="Edsinger-Gonzales E."/>
            <person name="Havlak P."/>
            <person name="Hellsten U."/>
            <person name="Kuo D.H."/>
            <person name="Larsson T."/>
            <person name="Lv J."/>
            <person name="Arendt D."/>
            <person name="Savage R."/>
            <person name="Osoegawa K."/>
            <person name="de Jong P."/>
            <person name="Grimwood J."/>
            <person name="Chapman J.A."/>
            <person name="Shapiro H."/>
            <person name="Aerts A."/>
            <person name="Otillar R.P."/>
            <person name="Terry A.Y."/>
            <person name="Boore J.L."/>
            <person name="Grigoriev I.V."/>
            <person name="Lindberg D.R."/>
            <person name="Seaver E.C."/>
            <person name="Weisblat D.A."/>
            <person name="Putnam N.H."/>
            <person name="Rokhsar D.S."/>
        </authorList>
    </citation>
    <scope>NUCLEOTIDE SEQUENCE</scope>
    <source>
        <strain evidence="20 22">I ESC-2004</strain>
    </source>
</reference>
<comment type="similarity">
    <text evidence="3">Belongs to the polycystin family.</text>
</comment>
<dbReference type="PROSITE" id="PS50093">
    <property type="entry name" value="PKD"/>
    <property type="match status" value="4"/>
</dbReference>
<feature type="transmembrane region" description="Helical" evidence="15">
    <location>
        <begin position="4192"/>
        <end position="4215"/>
    </location>
</feature>
<dbReference type="SMART" id="SM00082">
    <property type="entry name" value="LRRCT"/>
    <property type="match status" value="1"/>
</dbReference>
<feature type="domain" description="C-type lectin" evidence="17">
    <location>
        <begin position="485"/>
        <end position="596"/>
    </location>
</feature>
<dbReference type="Pfam" id="PF00801">
    <property type="entry name" value="PKD"/>
    <property type="match status" value="5"/>
</dbReference>
<evidence type="ECO:0000259" key="18">
    <source>
        <dbReference type="PROSITE" id="PS50093"/>
    </source>
</evidence>
<feature type="transmembrane region" description="Helical" evidence="15">
    <location>
        <begin position="4041"/>
        <end position="4066"/>
    </location>
</feature>
<dbReference type="InterPro" id="IPR000601">
    <property type="entry name" value="PKD_dom"/>
</dbReference>
<feature type="transmembrane region" description="Helical" evidence="15">
    <location>
        <begin position="4132"/>
        <end position="4152"/>
    </location>
</feature>
<keyword evidence="5" id="KW-0433">Leucine-rich repeat</keyword>
<dbReference type="InterPro" id="IPR002859">
    <property type="entry name" value="PKD/REJ-like"/>
</dbReference>
<evidence type="ECO:0000256" key="9">
    <source>
        <dbReference type="ARBA" id="ARBA00022989"/>
    </source>
</evidence>
<evidence type="ECO:0000256" key="3">
    <source>
        <dbReference type="ARBA" id="ARBA00007200"/>
    </source>
</evidence>
<dbReference type="Pfam" id="PF20519">
    <property type="entry name" value="Polycystin_dom"/>
    <property type="match status" value="1"/>
</dbReference>
<dbReference type="PRINTS" id="PR00500">
    <property type="entry name" value="POLYCYSTIN1"/>
</dbReference>
<dbReference type="GO" id="GO:0005886">
    <property type="term" value="C:plasma membrane"/>
    <property type="evidence" value="ECO:0007669"/>
    <property type="project" value="UniProtKB-SubCell"/>
</dbReference>
<dbReference type="InterPro" id="IPR001304">
    <property type="entry name" value="C-type_lectin-like"/>
</dbReference>
<dbReference type="Pfam" id="PF01477">
    <property type="entry name" value="PLAT"/>
    <property type="match status" value="1"/>
</dbReference>
<dbReference type="SMART" id="SM00034">
    <property type="entry name" value="CLECT"/>
    <property type="match status" value="2"/>
</dbReference>
<dbReference type="HOGENOM" id="CLU_000173_0_0_1"/>
<dbReference type="InterPro" id="IPR001024">
    <property type="entry name" value="PLAT/LH2_dom"/>
</dbReference>
<evidence type="ECO:0000256" key="8">
    <source>
        <dbReference type="ARBA" id="ARBA00022737"/>
    </source>
</evidence>
<dbReference type="SUPFAM" id="SSF49723">
    <property type="entry name" value="Lipase/lipooxygenase domain (PLAT/LH2 domain)"/>
    <property type="match status" value="1"/>
</dbReference>
<feature type="transmembrane region" description="Helical" evidence="15">
    <location>
        <begin position="4236"/>
        <end position="4257"/>
    </location>
</feature>